<comment type="similarity">
    <text evidence="2">Belongs to the UPF0053 family. Hemolysin C subfamily.</text>
</comment>
<dbReference type="InterPro" id="IPR016169">
    <property type="entry name" value="FAD-bd_PCMH_sub2"/>
</dbReference>
<dbReference type="Pfam" id="PF01595">
    <property type="entry name" value="CNNM"/>
    <property type="match status" value="1"/>
</dbReference>
<dbReference type="KEGG" id="hjo:AY555_01630"/>
<evidence type="ECO:0000256" key="2">
    <source>
        <dbReference type="ARBA" id="ARBA00006446"/>
    </source>
</evidence>
<dbReference type="InterPro" id="IPR036318">
    <property type="entry name" value="FAD-bd_PCMH-like_sf"/>
</dbReference>
<dbReference type="Pfam" id="PF00571">
    <property type="entry name" value="CBS"/>
    <property type="match status" value="2"/>
</dbReference>
<dbReference type="SMART" id="SM00116">
    <property type="entry name" value="CBS"/>
    <property type="match status" value="2"/>
</dbReference>
<protein>
    <recommendedName>
        <fullName evidence="16">Magnesium/cobalt efflux protein</fullName>
    </recommendedName>
</protein>
<dbReference type="InterPro" id="IPR046342">
    <property type="entry name" value="CBS_dom_sf"/>
</dbReference>
<keyword evidence="4 10" id="KW-0812">Transmembrane</keyword>
<dbReference type="SUPFAM" id="SSF56176">
    <property type="entry name" value="FAD-binding/transporter-associated domain-like"/>
    <property type="match status" value="1"/>
</dbReference>
<dbReference type="Gene3D" id="3.30.465.10">
    <property type="match status" value="1"/>
</dbReference>
<evidence type="ECO:0000256" key="11">
    <source>
        <dbReference type="SAM" id="Phobius"/>
    </source>
</evidence>
<dbReference type="AlphaFoldDB" id="A0A143DCT3"/>
<gene>
    <name evidence="14" type="ORF">AY555_01630</name>
</gene>
<dbReference type="InterPro" id="IPR005170">
    <property type="entry name" value="Transptr-assoc_dom"/>
</dbReference>
<organism evidence="14 15">
    <name type="scientific">Haematospirillum jordaniae</name>
    <dbReference type="NCBI Taxonomy" id="1549855"/>
    <lineage>
        <taxon>Bacteria</taxon>
        <taxon>Pseudomonadati</taxon>
        <taxon>Pseudomonadota</taxon>
        <taxon>Alphaproteobacteria</taxon>
        <taxon>Rhodospirillales</taxon>
        <taxon>Novispirillaceae</taxon>
        <taxon>Haematospirillum</taxon>
    </lineage>
</organism>
<keyword evidence="7 9" id="KW-0129">CBS domain</keyword>
<sequence length="431" mass="47762">MITTLIIILFLLLLSALFSCSETALTAASRPLMHALEKEDNDPSAGLVNRLLAKRERLIGTILLGNNLVNILASALATSIMINLFGDAGVAYATAVMTALLLIFGEILPKTLALMHTTATALRVARIMSILVWLLHPIVSLLQAVVSLTLRFFGASSAGHQSADLLLAELRGAIDLHTEAIASQDHDVRHERAMLKSVLDLADVEVSEIMVHRRNLMTIDADQPVDVIVDQVLTSPHTRIPLWRERPDNIIGILHAKDLLRAVRANFNTPNQLKLDDIASSPWFIPDSTNLLDQLQAFRQRREHFALVVDEYGALQGIVTLEDILEEIVGDIADEHDEPAYGICQEEGGTWLINGDVTIRDLNRQFDWSLPDEEAATLAGLLLHETRSIPEQGQVFRFHGFRFEVVERQRNQIVLVRMTPDKPAKPDSGHG</sequence>
<dbReference type="SUPFAM" id="SSF54631">
    <property type="entry name" value="CBS-domain pair"/>
    <property type="match status" value="1"/>
</dbReference>
<keyword evidence="15" id="KW-1185">Reference proteome</keyword>
<evidence type="ECO:0000313" key="15">
    <source>
        <dbReference type="Proteomes" id="UP000076066"/>
    </source>
</evidence>
<evidence type="ECO:0000256" key="4">
    <source>
        <dbReference type="ARBA" id="ARBA00022692"/>
    </source>
</evidence>
<comment type="subcellular location">
    <subcellularLocation>
        <location evidence="1">Cell membrane</location>
        <topology evidence="1">Multi-pass membrane protein</topology>
    </subcellularLocation>
</comment>
<dbReference type="OrthoDB" id="9805314at2"/>
<dbReference type="Proteomes" id="UP000076066">
    <property type="component" value="Chromosome"/>
</dbReference>
<feature type="transmembrane region" description="Helical" evidence="11">
    <location>
        <begin position="59"/>
        <end position="82"/>
    </location>
</feature>
<dbReference type="PROSITE" id="PS51371">
    <property type="entry name" value="CBS"/>
    <property type="match status" value="2"/>
</dbReference>
<dbReference type="RefSeq" id="WP_066132557.1">
    <property type="nucleotide sequence ID" value="NZ_CP014525.1"/>
</dbReference>
<feature type="domain" description="CBS" evidence="12">
    <location>
        <begin position="278"/>
        <end position="338"/>
    </location>
</feature>
<dbReference type="PANTHER" id="PTHR22777:SF32">
    <property type="entry name" value="UPF0053 INNER MEMBRANE PROTEIN YFJD"/>
    <property type="match status" value="1"/>
</dbReference>
<evidence type="ECO:0000256" key="9">
    <source>
        <dbReference type="PROSITE-ProRule" id="PRU00703"/>
    </source>
</evidence>
<name>A0A143DCT3_9PROT</name>
<dbReference type="GO" id="GO:0005886">
    <property type="term" value="C:plasma membrane"/>
    <property type="evidence" value="ECO:0007669"/>
    <property type="project" value="UniProtKB-SubCell"/>
</dbReference>
<reference evidence="14 15" key="1">
    <citation type="submission" date="2016-02" db="EMBL/GenBank/DDBJ databases">
        <title>Complete Genome of H5569, the type strain of the newly described species Haematospirillium jordaniae.</title>
        <authorList>
            <person name="Nicholson A.C."/>
            <person name="Humrighouse B.W."/>
            <person name="Loparov V."/>
            <person name="McQuiston J.R."/>
        </authorList>
    </citation>
    <scope>NUCLEOTIDE SEQUENCE [LARGE SCALE GENOMIC DNA]</scope>
    <source>
        <strain evidence="14 15">H5569</strain>
    </source>
</reference>
<dbReference type="InterPro" id="IPR000644">
    <property type="entry name" value="CBS_dom"/>
</dbReference>
<dbReference type="GeneID" id="53315857"/>
<evidence type="ECO:0000313" key="14">
    <source>
        <dbReference type="EMBL" id="AMW34083.1"/>
    </source>
</evidence>
<evidence type="ECO:0000256" key="10">
    <source>
        <dbReference type="PROSITE-ProRule" id="PRU01193"/>
    </source>
</evidence>
<dbReference type="CDD" id="cd04590">
    <property type="entry name" value="CBS_pair_CorC_HlyC_assoc"/>
    <property type="match status" value="1"/>
</dbReference>
<dbReference type="Gene3D" id="3.10.580.10">
    <property type="entry name" value="CBS-domain"/>
    <property type="match status" value="1"/>
</dbReference>
<keyword evidence="5" id="KW-0677">Repeat</keyword>
<evidence type="ECO:0000256" key="7">
    <source>
        <dbReference type="ARBA" id="ARBA00023122"/>
    </source>
</evidence>
<evidence type="ECO:0000256" key="8">
    <source>
        <dbReference type="ARBA" id="ARBA00023136"/>
    </source>
</evidence>
<dbReference type="GO" id="GO:0050660">
    <property type="term" value="F:flavin adenine dinucleotide binding"/>
    <property type="evidence" value="ECO:0007669"/>
    <property type="project" value="InterPro"/>
</dbReference>
<keyword evidence="6 10" id="KW-1133">Transmembrane helix</keyword>
<evidence type="ECO:0000256" key="3">
    <source>
        <dbReference type="ARBA" id="ARBA00022475"/>
    </source>
</evidence>
<dbReference type="InterPro" id="IPR002550">
    <property type="entry name" value="CNNM"/>
</dbReference>
<dbReference type="STRING" id="1549855.AY555_01630"/>
<evidence type="ECO:0000256" key="5">
    <source>
        <dbReference type="ARBA" id="ARBA00022737"/>
    </source>
</evidence>
<dbReference type="EMBL" id="CP014525">
    <property type="protein sequence ID" value="AMW34083.1"/>
    <property type="molecule type" value="Genomic_DNA"/>
</dbReference>
<keyword evidence="8 10" id="KW-0472">Membrane</keyword>
<feature type="transmembrane region" description="Helical" evidence="11">
    <location>
        <begin position="89"/>
        <end position="107"/>
    </location>
</feature>
<proteinExistence type="inferred from homology"/>
<feature type="domain" description="CNNM transmembrane" evidence="13">
    <location>
        <begin position="1"/>
        <end position="192"/>
    </location>
</feature>
<dbReference type="Pfam" id="PF03471">
    <property type="entry name" value="CorC_HlyC"/>
    <property type="match status" value="1"/>
</dbReference>
<accession>A0A143DCT3</accession>
<evidence type="ECO:0008006" key="16">
    <source>
        <dbReference type="Google" id="ProtNLM"/>
    </source>
</evidence>
<keyword evidence="3" id="KW-1003">Cell membrane</keyword>
<dbReference type="SMART" id="SM01091">
    <property type="entry name" value="CorC_HlyC"/>
    <property type="match status" value="1"/>
</dbReference>
<evidence type="ECO:0000259" key="12">
    <source>
        <dbReference type="PROSITE" id="PS51371"/>
    </source>
</evidence>
<evidence type="ECO:0000256" key="1">
    <source>
        <dbReference type="ARBA" id="ARBA00004651"/>
    </source>
</evidence>
<feature type="domain" description="CBS" evidence="12">
    <location>
        <begin position="210"/>
        <end position="273"/>
    </location>
</feature>
<feature type="transmembrane region" description="Helical" evidence="11">
    <location>
        <begin position="127"/>
        <end position="150"/>
    </location>
</feature>
<dbReference type="PANTHER" id="PTHR22777">
    <property type="entry name" value="HEMOLYSIN-RELATED"/>
    <property type="match status" value="1"/>
</dbReference>
<evidence type="ECO:0000259" key="13">
    <source>
        <dbReference type="PROSITE" id="PS51846"/>
    </source>
</evidence>
<dbReference type="InterPro" id="IPR044751">
    <property type="entry name" value="Ion_transp-like_CBS"/>
</dbReference>
<dbReference type="PROSITE" id="PS51846">
    <property type="entry name" value="CNNM"/>
    <property type="match status" value="1"/>
</dbReference>
<dbReference type="FunFam" id="3.10.580.10:FF:000002">
    <property type="entry name" value="Magnesium/cobalt efflux protein CorC"/>
    <property type="match status" value="1"/>
</dbReference>
<evidence type="ECO:0000256" key="6">
    <source>
        <dbReference type="ARBA" id="ARBA00022989"/>
    </source>
</evidence>